<keyword evidence="3" id="KW-1133">Transmembrane helix</keyword>
<dbReference type="InterPro" id="IPR006616">
    <property type="entry name" value="DM9_repeat"/>
</dbReference>
<comment type="caution">
    <text evidence="1">Lacks conserved residue(s) required for the propagation of feature annotation.</text>
</comment>
<protein>
    <recommendedName>
        <fullName evidence="2">Metalloendopeptidase</fullName>
        <ecNumber evidence="2">3.4.24.-</ecNumber>
    </recommendedName>
</protein>
<comment type="caution">
    <text evidence="5">The sequence shown here is derived from an EMBL/GenBank/DDBJ whole genome shotgun (WGS) entry which is preliminary data.</text>
</comment>
<gene>
    <name evidence="5" type="ORF">ODALV1_LOCUS26481</name>
</gene>
<proteinExistence type="predicted"/>
<dbReference type="PRINTS" id="PR00480">
    <property type="entry name" value="ASTACIN"/>
</dbReference>
<keyword evidence="6" id="KW-1185">Reference proteome</keyword>
<dbReference type="PANTHER" id="PTHR10127">
    <property type="entry name" value="DISCOIDIN, CUB, EGF, LAMININ , AND ZINC METALLOPROTEASE DOMAIN CONTAINING"/>
    <property type="match status" value="1"/>
</dbReference>
<dbReference type="PANTHER" id="PTHR10127:SF850">
    <property type="entry name" value="METALLOENDOPEPTIDASE"/>
    <property type="match status" value="1"/>
</dbReference>
<feature type="transmembrane region" description="Helical" evidence="3">
    <location>
        <begin position="12"/>
        <end position="30"/>
    </location>
</feature>
<dbReference type="PROSITE" id="PS51864">
    <property type="entry name" value="ASTACIN"/>
    <property type="match status" value="1"/>
</dbReference>
<keyword evidence="2" id="KW-0378">Hydrolase</keyword>
<dbReference type="Pfam" id="PF01400">
    <property type="entry name" value="Astacin"/>
    <property type="match status" value="1"/>
</dbReference>
<keyword evidence="2" id="KW-0645">Protease</keyword>
<name>A0ABP1RV26_9HEXA</name>
<dbReference type="SUPFAM" id="SSF55486">
    <property type="entry name" value="Metalloproteases ('zincins'), catalytic domain"/>
    <property type="match status" value="1"/>
</dbReference>
<evidence type="ECO:0000256" key="2">
    <source>
        <dbReference type="RuleBase" id="RU361183"/>
    </source>
</evidence>
<feature type="binding site" evidence="1">
    <location>
        <position position="182"/>
    </location>
    <ligand>
        <name>Zn(2+)</name>
        <dbReference type="ChEBI" id="CHEBI:29105"/>
        <note>catalytic</note>
    </ligand>
</feature>
<dbReference type="InterPro" id="IPR001506">
    <property type="entry name" value="Peptidase_M12A"/>
</dbReference>
<accession>A0ABP1RV26</accession>
<dbReference type="Pfam" id="PF11901">
    <property type="entry name" value="DM9"/>
    <property type="match status" value="1"/>
</dbReference>
<evidence type="ECO:0000313" key="6">
    <source>
        <dbReference type="Proteomes" id="UP001642540"/>
    </source>
</evidence>
<organism evidence="5 6">
    <name type="scientific">Orchesella dallaii</name>
    <dbReference type="NCBI Taxonomy" id="48710"/>
    <lineage>
        <taxon>Eukaryota</taxon>
        <taxon>Metazoa</taxon>
        <taxon>Ecdysozoa</taxon>
        <taxon>Arthropoda</taxon>
        <taxon>Hexapoda</taxon>
        <taxon>Collembola</taxon>
        <taxon>Entomobryomorpha</taxon>
        <taxon>Entomobryoidea</taxon>
        <taxon>Orchesellidae</taxon>
        <taxon>Orchesellinae</taxon>
        <taxon>Orchesella</taxon>
    </lineage>
</organism>
<dbReference type="Proteomes" id="UP001642540">
    <property type="component" value="Unassembled WGS sequence"/>
</dbReference>
<feature type="binding site" evidence="1">
    <location>
        <position position="188"/>
    </location>
    <ligand>
        <name>Zn(2+)</name>
        <dbReference type="ChEBI" id="CHEBI:29105"/>
        <note>catalytic</note>
    </ligand>
</feature>
<dbReference type="Gene3D" id="3.40.390.10">
    <property type="entry name" value="Collagenase (Catalytic Domain)"/>
    <property type="match status" value="1"/>
</dbReference>
<feature type="domain" description="Peptidase M12A" evidence="4">
    <location>
        <begin position="84"/>
        <end position="273"/>
    </location>
</feature>
<evidence type="ECO:0000259" key="4">
    <source>
        <dbReference type="PROSITE" id="PS51864"/>
    </source>
</evidence>
<dbReference type="InterPro" id="IPR006026">
    <property type="entry name" value="Peptidase_Metallo"/>
</dbReference>
<keyword evidence="1 2" id="KW-0862">Zinc</keyword>
<sequence>MGTPEQNSNYRRIAFIILIIPFLFLLFLSWRCTCSYRGNIDERVFPARWKNKVSHEMEDELSSTRTVNKFTCQTPNAWLPHASQGSGSGHGRKWPNGIVPYKLHCSLTFDDRLQVQKAFEEYHSKTCIKFKPWDENDQSFISIEVDNRVCGKANVCKNGGYQFVKFGRNCRNTATMIHQLGHALCLGHEHQRSDRDNFLNVKRCYIRKDGPMAKLYAEEPKRLYDYASQMHFKCGSCPFGNPTKPNVTKCGRQITQGLSVLDADHINALYDCQGCFRHRWLPIEYLTDQDFKDMYNFGYNSRTGSPLYPCRAQIHGEIAIGKYQKVDKTCYIPSLGKETKLQTNVEVLLIPGGLNQFGKIYQLVKKYEMGISPFLVPGGRQADQVGLGLFYIAFGRLKNMYGEMEGTIGKYSLENDKVFFPLGGGEQGSEDFSLLTCRKE</sequence>
<evidence type="ECO:0000256" key="1">
    <source>
        <dbReference type="PROSITE-ProRule" id="PRU01211"/>
    </source>
</evidence>
<evidence type="ECO:0000313" key="5">
    <source>
        <dbReference type="EMBL" id="CAL8136518.1"/>
    </source>
</evidence>
<dbReference type="SMART" id="SM00235">
    <property type="entry name" value="ZnMc"/>
    <property type="match status" value="1"/>
</dbReference>
<dbReference type="SMART" id="SM00696">
    <property type="entry name" value="DM9"/>
    <property type="match status" value="1"/>
</dbReference>
<feature type="binding site" evidence="1">
    <location>
        <position position="178"/>
    </location>
    <ligand>
        <name>Zn(2+)</name>
        <dbReference type="ChEBI" id="CHEBI:29105"/>
        <note>catalytic</note>
    </ligand>
</feature>
<dbReference type="EMBL" id="CAXLJM020000111">
    <property type="protein sequence ID" value="CAL8136518.1"/>
    <property type="molecule type" value="Genomic_DNA"/>
</dbReference>
<keyword evidence="3" id="KW-0472">Membrane</keyword>
<keyword evidence="1 2" id="KW-0479">Metal-binding</keyword>
<reference evidence="5 6" key="1">
    <citation type="submission" date="2024-08" db="EMBL/GenBank/DDBJ databases">
        <authorList>
            <person name="Cucini C."/>
            <person name="Frati F."/>
        </authorList>
    </citation>
    <scope>NUCLEOTIDE SEQUENCE [LARGE SCALE GENOMIC DNA]</scope>
</reference>
<dbReference type="EC" id="3.4.24.-" evidence="2"/>
<comment type="cofactor">
    <cofactor evidence="1 2">
        <name>Zn(2+)</name>
        <dbReference type="ChEBI" id="CHEBI:29105"/>
    </cofactor>
    <text evidence="1 2">Binds 1 zinc ion per subunit.</text>
</comment>
<evidence type="ECO:0000256" key="3">
    <source>
        <dbReference type="SAM" id="Phobius"/>
    </source>
</evidence>
<keyword evidence="3" id="KW-0812">Transmembrane</keyword>
<dbReference type="InterPro" id="IPR024079">
    <property type="entry name" value="MetalloPept_cat_dom_sf"/>
</dbReference>
<keyword evidence="2" id="KW-0482">Metalloprotease</keyword>